<dbReference type="OMA" id="ELQCRGK"/>
<dbReference type="SFLD" id="SFLDS00003">
    <property type="entry name" value="Haloacid_Dehalogenase"/>
    <property type="match status" value="1"/>
</dbReference>
<dbReference type="SUPFAM" id="SSF56784">
    <property type="entry name" value="HAD-like"/>
    <property type="match status" value="1"/>
</dbReference>
<protein>
    <submittedName>
        <fullName evidence="1">HAD hydrolase, family IA</fullName>
    </submittedName>
</protein>
<evidence type="ECO:0000313" key="2">
    <source>
        <dbReference type="Proteomes" id="UP000054350"/>
    </source>
</evidence>
<dbReference type="InterPro" id="IPR036412">
    <property type="entry name" value="HAD-like_sf"/>
</dbReference>
<dbReference type="Pfam" id="PF00702">
    <property type="entry name" value="Hydrolase"/>
    <property type="match status" value="1"/>
</dbReference>
<keyword evidence="1" id="KW-0378">Hydrolase</keyword>
<dbReference type="Gene3D" id="3.40.50.1000">
    <property type="entry name" value="HAD superfamily/HAD-like"/>
    <property type="match status" value="1"/>
</dbReference>
<dbReference type="Proteomes" id="UP000054350">
    <property type="component" value="Unassembled WGS sequence"/>
</dbReference>
<organism evidence="1 2">
    <name type="scientific">Allomyces macrogynus (strain ATCC 38327)</name>
    <name type="common">Allomyces javanicus var. macrogynus</name>
    <dbReference type="NCBI Taxonomy" id="578462"/>
    <lineage>
        <taxon>Eukaryota</taxon>
        <taxon>Fungi</taxon>
        <taxon>Fungi incertae sedis</taxon>
        <taxon>Blastocladiomycota</taxon>
        <taxon>Blastocladiomycetes</taxon>
        <taxon>Blastocladiales</taxon>
        <taxon>Blastocladiaceae</taxon>
        <taxon>Allomyces</taxon>
    </lineage>
</organism>
<reference evidence="2" key="2">
    <citation type="submission" date="2009-11" db="EMBL/GenBank/DDBJ databases">
        <title>The Genome Sequence of Allomyces macrogynus strain ATCC 38327.</title>
        <authorList>
            <consortium name="The Broad Institute Genome Sequencing Platform"/>
            <person name="Russ C."/>
            <person name="Cuomo C."/>
            <person name="Shea T."/>
            <person name="Young S.K."/>
            <person name="Zeng Q."/>
            <person name="Koehrsen M."/>
            <person name="Haas B."/>
            <person name="Borodovsky M."/>
            <person name="Guigo R."/>
            <person name="Alvarado L."/>
            <person name="Berlin A."/>
            <person name="Borenstein D."/>
            <person name="Chen Z."/>
            <person name="Engels R."/>
            <person name="Freedman E."/>
            <person name="Gellesch M."/>
            <person name="Goldberg J."/>
            <person name="Griggs A."/>
            <person name="Gujja S."/>
            <person name="Heiman D."/>
            <person name="Hepburn T."/>
            <person name="Howarth C."/>
            <person name="Jen D."/>
            <person name="Larson L."/>
            <person name="Lewis B."/>
            <person name="Mehta T."/>
            <person name="Park D."/>
            <person name="Pearson M."/>
            <person name="Roberts A."/>
            <person name="Saif S."/>
            <person name="Shenoy N."/>
            <person name="Sisk P."/>
            <person name="Stolte C."/>
            <person name="Sykes S."/>
            <person name="Walk T."/>
            <person name="White J."/>
            <person name="Yandava C."/>
            <person name="Burger G."/>
            <person name="Gray M.W."/>
            <person name="Holland P.W.H."/>
            <person name="King N."/>
            <person name="Lang F.B.F."/>
            <person name="Roger A.J."/>
            <person name="Ruiz-Trillo I."/>
            <person name="Lander E."/>
            <person name="Nusbaum C."/>
        </authorList>
    </citation>
    <scope>NUCLEOTIDE SEQUENCE [LARGE SCALE GENOMIC DNA]</scope>
    <source>
        <strain evidence="2">ATCC 38327</strain>
    </source>
</reference>
<accession>A0A0L0SX61</accession>
<dbReference type="VEuPathDB" id="FungiDB:AMAG_12142"/>
<dbReference type="InterPro" id="IPR006439">
    <property type="entry name" value="HAD-SF_hydro_IA"/>
</dbReference>
<dbReference type="PANTHER" id="PTHR18901">
    <property type="entry name" value="2-DEOXYGLUCOSE-6-PHOSPHATE PHOSPHATASE 2"/>
    <property type="match status" value="1"/>
</dbReference>
<dbReference type="STRING" id="578462.A0A0L0SX61"/>
<proteinExistence type="predicted"/>
<dbReference type="InterPro" id="IPR023198">
    <property type="entry name" value="PGP-like_dom2"/>
</dbReference>
<dbReference type="GO" id="GO:0016791">
    <property type="term" value="F:phosphatase activity"/>
    <property type="evidence" value="ECO:0007669"/>
    <property type="project" value="UniProtKB-ARBA"/>
</dbReference>
<gene>
    <name evidence="1" type="ORF">AMAG_12142</name>
</gene>
<name>A0A0L0SX61_ALLM3</name>
<dbReference type="FunFam" id="1.10.150.240:FF:000001">
    <property type="entry name" value="Haloacid dehalogenase-like hydrolase domain"/>
    <property type="match status" value="1"/>
</dbReference>
<dbReference type="OrthoDB" id="40579at2759"/>
<keyword evidence="2" id="KW-1185">Reference proteome</keyword>
<dbReference type="EMBL" id="GG745352">
    <property type="protein sequence ID" value="KNE67066.1"/>
    <property type="molecule type" value="Genomic_DNA"/>
</dbReference>
<dbReference type="InterPro" id="IPR023214">
    <property type="entry name" value="HAD_sf"/>
</dbReference>
<reference evidence="1 2" key="1">
    <citation type="submission" date="2009-11" db="EMBL/GenBank/DDBJ databases">
        <title>Annotation of Allomyces macrogynus ATCC 38327.</title>
        <authorList>
            <consortium name="The Broad Institute Genome Sequencing Platform"/>
            <person name="Russ C."/>
            <person name="Cuomo C."/>
            <person name="Burger G."/>
            <person name="Gray M.W."/>
            <person name="Holland P.W.H."/>
            <person name="King N."/>
            <person name="Lang F.B.F."/>
            <person name="Roger A.J."/>
            <person name="Ruiz-Trillo I."/>
            <person name="Young S.K."/>
            <person name="Zeng Q."/>
            <person name="Gargeya S."/>
            <person name="Fitzgerald M."/>
            <person name="Haas B."/>
            <person name="Abouelleil A."/>
            <person name="Alvarado L."/>
            <person name="Arachchi H.M."/>
            <person name="Berlin A."/>
            <person name="Chapman S.B."/>
            <person name="Gearin G."/>
            <person name="Goldberg J."/>
            <person name="Griggs A."/>
            <person name="Gujja S."/>
            <person name="Hansen M."/>
            <person name="Heiman D."/>
            <person name="Howarth C."/>
            <person name="Larimer J."/>
            <person name="Lui A."/>
            <person name="MacDonald P.J.P."/>
            <person name="McCowen C."/>
            <person name="Montmayeur A."/>
            <person name="Murphy C."/>
            <person name="Neiman D."/>
            <person name="Pearson M."/>
            <person name="Priest M."/>
            <person name="Roberts A."/>
            <person name="Saif S."/>
            <person name="Shea T."/>
            <person name="Sisk P."/>
            <person name="Stolte C."/>
            <person name="Sykes S."/>
            <person name="Wortman J."/>
            <person name="Nusbaum C."/>
            <person name="Birren B."/>
        </authorList>
    </citation>
    <scope>NUCLEOTIDE SEQUENCE [LARGE SCALE GENOMIC DNA]</scope>
    <source>
        <strain evidence="1 2">ATCC 38327</strain>
    </source>
</reference>
<dbReference type="Gene3D" id="1.10.150.240">
    <property type="entry name" value="Putative phosphatase, domain 2"/>
    <property type="match status" value="1"/>
</dbReference>
<evidence type="ECO:0000313" key="1">
    <source>
        <dbReference type="EMBL" id="KNE67066.1"/>
    </source>
</evidence>
<dbReference type="AlphaFoldDB" id="A0A0L0SX61"/>
<dbReference type="NCBIfam" id="TIGR01509">
    <property type="entry name" value="HAD-SF-IA-v3"/>
    <property type="match status" value="1"/>
</dbReference>
<sequence length="237" mass="25989">MTVIKAPTETVAATHFLFDMDGLLLNTEQLYSDGNVIILKRFNMADKYNWGIKQQLMGQPALKAAEVFVRETGLPMTAAEFAEERNCVLLELFPNCVALPGVVDFVTAVHDAHMPMAVATSASRPIFDVKTQHHAALFSLFADHIVTGDDARIARGKPAPDIFLVAHATIGGTEDMRSTTIVFEDSVAGVKAGLAAGMKVVWVRDARIPFEDTAELEERCFAVTETMSEVEKEWFGL</sequence>
<dbReference type="eggNOG" id="KOG2914">
    <property type="taxonomic scope" value="Eukaryota"/>
</dbReference>
<dbReference type="PANTHER" id="PTHR18901:SF38">
    <property type="entry name" value="PSEUDOURIDINE-5'-PHOSPHATASE"/>
    <property type="match status" value="1"/>
</dbReference>
<dbReference type="SFLD" id="SFLDG01129">
    <property type="entry name" value="C1.5:_HAD__Beta-PGM__Phosphata"/>
    <property type="match status" value="1"/>
</dbReference>